<dbReference type="GO" id="GO:0060628">
    <property type="term" value="P:regulation of ER to Golgi vesicle-mediated transport"/>
    <property type="evidence" value="ECO:0007669"/>
    <property type="project" value="TreeGrafter"/>
</dbReference>
<evidence type="ECO:0000256" key="1">
    <source>
        <dbReference type="SAM" id="Coils"/>
    </source>
</evidence>
<dbReference type="PROSITE" id="PS51386">
    <property type="entry name" value="RINT1_TIP20"/>
    <property type="match status" value="1"/>
</dbReference>
<dbReference type="OrthoDB" id="2189254at2759"/>
<accession>A0A8K0IZN5</accession>
<dbReference type="Gene3D" id="1.20.58.670">
    <property type="entry name" value="Dsl1p vesicle tethering complex, Tip20p subunit, domain D"/>
    <property type="match status" value="1"/>
</dbReference>
<dbReference type="InterPro" id="IPR007528">
    <property type="entry name" value="RINT1_Tip20"/>
</dbReference>
<evidence type="ECO:0000313" key="3">
    <source>
        <dbReference type="Proteomes" id="UP000811619"/>
    </source>
</evidence>
<sequence length="802" mass="89807">MALPQPGPGQSLDIRVEDYLDDQLQTASDLDNLDHLLANVETQRNQLQSQLDDAVSELDQARRTTDDRNESLQKRIDDFNQLQASIDIRVQATATSDAPDEAIARLQRPMKKLQSVKLAHKYLVLLKDVERLCSEARSNVSGNPKSALEPYTELKQLLLRLRTLPGNESLHLVDHIDKVTGSLRHEIKERWSAELDAILTARQWPKVDPQTEMDDEWLACVEKLVDLQMPDIAHSDTVMPLFSFDVMAAILVAEFRFHFLSDKPTSKPQSVGTHCFPWFLTTIEKWEDFFRDNLGHLLAAKFNDECMTERMVYVDPVCALVTSMLPVMREKVRAVSEEAINNPAFLSTFVSQLMAFDEQIRSRFCYDGVDGDQGWVGLAGEVLDEHFDTWFQVERTMALERFGQILESQDGRKIDYDYAVDGKMKPTYAAVRVTDLLRTVTAKYAPLRKLRHKIKFLTDIQLDVLDGYHDRLRGSLEAYQSITSTLGRTLHGATKEQLAALEGTGSLETLCKVIGSADHLANVLTEWGDETFFIVLWEELQARNDQQSKRSSVASGIEAHGIMDRISSTLGEGSHNGGIFDETVSAYSSRRQAAEQLLVGALADAHAKAFRSYLNNVQWTTVGEAAILDDPFHSSVTSELDEPLRFLQRDLEFLAKALSTAAFRRIWHQALVKLQDLLWNGILLKQSFTTLGAAQFAHDCGAIFSLVERFIPGGAAALESLREGLQLLNLPAEAAADSADASGQGGDATGATLTLKQASDRAFTDNDEARKVLDELELEALTPVNARYILQRRVENQENIGW</sequence>
<dbReference type="Pfam" id="PF04437">
    <property type="entry name" value="RINT1_TIP1"/>
    <property type="match status" value="1"/>
</dbReference>
<dbReference type="InterPro" id="IPR042044">
    <property type="entry name" value="EXOC6PINT-1/Sec15/Tip20_C_dom2"/>
</dbReference>
<dbReference type="PANTHER" id="PTHR13520">
    <property type="entry name" value="RAD50-INTERACTING PROTEIN 1 RINT-1"/>
    <property type="match status" value="1"/>
</dbReference>
<reference evidence="2" key="1">
    <citation type="journal article" date="2020" name="bioRxiv">
        <title>Whole genome comparisons of ergot fungi reveals the divergence and evolution of species within the genus Claviceps are the result of varying mechanisms driving genome evolution and host range expansion.</title>
        <authorList>
            <person name="Wyka S.A."/>
            <person name="Mondo S.J."/>
            <person name="Liu M."/>
            <person name="Dettman J."/>
            <person name="Nalam V."/>
            <person name="Broders K.D."/>
        </authorList>
    </citation>
    <scope>NUCLEOTIDE SEQUENCE</scope>
    <source>
        <strain evidence="2">CCC 489</strain>
    </source>
</reference>
<gene>
    <name evidence="2" type="ORF">E4U42_000872</name>
</gene>
<dbReference type="EMBL" id="SRPY01001235">
    <property type="protein sequence ID" value="KAG5913810.1"/>
    <property type="molecule type" value="Genomic_DNA"/>
</dbReference>
<protein>
    <recommendedName>
        <fullName evidence="4">RAD50-interacting protein 1</fullName>
    </recommendedName>
</protein>
<dbReference type="PANTHER" id="PTHR13520:SF0">
    <property type="entry name" value="RAD50-INTERACTING PROTEIN 1"/>
    <property type="match status" value="1"/>
</dbReference>
<dbReference type="AlphaFoldDB" id="A0A8K0IZN5"/>
<dbReference type="GO" id="GO:0006888">
    <property type="term" value="P:endoplasmic reticulum to Golgi vesicle-mediated transport"/>
    <property type="evidence" value="ECO:0007669"/>
    <property type="project" value="InterPro"/>
</dbReference>
<dbReference type="GO" id="GO:0070939">
    <property type="term" value="C:Dsl1/NZR complex"/>
    <property type="evidence" value="ECO:0007669"/>
    <property type="project" value="InterPro"/>
</dbReference>
<proteinExistence type="predicted"/>
<feature type="coiled-coil region" evidence="1">
    <location>
        <begin position="30"/>
        <end position="64"/>
    </location>
</feature>
<name>A0A8K0IZN5_9HYPO</name>
<organism evidence="2 3">
    <name type="scientific">Claviceps africana</name>
    <dbReference type="NCBI Taxonomy" id="83212"/>
    <lineage>
        <taxon>Eukaryota</taxon>
        <taxon>Fungi</taxon>
        <taxon>Dikarya</taxon>
        <taxon>Ascomycota</taxon>
        <taxon>Pezizomycotina</taxon>
        <taxon>Sordariomycetes</taxon>
        <taxon>Hypocreomycetidae</taxon>
        <taxon>Hypocreales</taxon>
        <taxon>Clavicipitaceae</taxon>
        <taxon>Claviceps</taxon>
    </lineage>
</organism>
<dbReference type="Proteomes" id="UP000811619">
    <property type="component" value="Unassembled WGS sequence"/>
</dbReference>
<keyword evidence="1" id="KW-0175">Coiled coil</keyword>
<keyword evidence="3" id="KW-1185">Reference proteome</keyword>
<comment type="caution">
    <text evidence="2">The sequence shown here is derived from an EMBL/GenBank/DDBJ whole genome shotgun (WGS) entry which is preliminary data.</text>
</comment>
<evidence type="ECO:0000313" key="2">
    <source>
        <dbReference type="EMBL" id="KAG5913810.1"/>
    </source>
</evidence>
<evidence type="ECO:0008006" key="4">
    <source>
        <dbReference type="Google" id="ProtNLM"/>
    </source>
</evidence>
<dbReference type="GO" id="GO:0006890">
    <property type="term" value="P:retrograde vesicle-mediated transport, Golgi to endoplasmic reticulum"/>
    <property type="evidence" value="ECO:0007669"/>
    <property type="project" value="InterPro"/>
</dbReference>